<keyword evidence="6" id="KW-0346">Stress response</keyword>
<dbReference type="OrthoDB" id="411251at2759"/>
<dbReference type="GO" id="GO:0005992">
    <property type="term" value="P:trehalose biosynthetic process"/>
    <property type="evidence" value="ECO:0007669"/>
    <property type="project" value="UniProtKB-UniPathway"/>
</dbReference>
<comment type="pathway">
    <text evidence="3 8">Glycan biosynthesis; trehalose biosynthesis.</text>
</comment>
<evidence type="ECO:0000256" key="2">
    <source>
        <dbReference type="ARBA" id="ARBA00001968"/>
    </source>
</evidence>
<dbReference type="InterPro" id="IPR003337">
    <property type="entry name" value="Trehalose_PPase"/>
</dbReference>
<dbReference type="UniPathway" id="UPA00299"/>
<evidence type="ECO:0000256" key="7">
    <source>
        <dbReference type="ARBA" id="ARBA00025274"/>
    </source>
</evidence>
<dbReference type="GeneID" id="111316956"/>
<dbReference type="FunFam" id="3.40.50.1000:FF:000073">
    <property type="entry name" value="Trehalose 6-phosphate phosphatase"/>
    <property type="match status" value="1"/>
</dbReference>
<evidence type="ECO:0000256" key="3">
    <source>
        <dbReference type="ARBA" id="ARBA00005199"/>
    </source>
</evidence>
<organism evidence="9 10">
    <name type="scientific">Durio zibethinus</name>
    <name type="common">Durian</name>
    <dbReference type="NCBI Taxonomy" id="66656"/>
    <lineage>
        <taxon>Eukaryota</taxon>
        <taxon>Viridiplantae</taxon>
        <taxon>Streptophyta</taxon>
        <taxon>Embryophyta</taxon>
        <taxon>Tracheophyta</taxon>
        <taxon>Spermatophyta</taxon>
        <taxon>Magnoliopsida</taxon>
        <taxon>eudicotyledons</taxon>
        <taxon>Gunneridae</taxon>
        <taxon>Pentapetalae</taxon>
        <taxon>rosids</taxon>
        <taxon>malvids</taxon>
        <taxon>Malvales</taxon>
        <taxon>Malvaceae</taxon>
        <taxon>Helicteroideae</taxon>
        <taxon>Durio</taxon>
    </lineage>
</organism>
<comment type="catalytic activity">
    <reaction evidence="1 8">
        <text>alpha,alpha-trehalose 6-phosphate + H2O = alpha,alpha-trehalose + phosphate</text>
        <dbReference type="Rhea" id="RHEA:23420"/>
        <dbReference type="ChEBI" id="CHEBI:15377"/>
        <dbReference type="ChEBI" id="CHEBI:16551"/>
        <dbReference type="ChEBI" id="CHEBI:43474"/>
        <dbReference type="ChEBI" id="CHEBI:58429"/>
        <dbReference type="EC" id="3.1.3.12"/>
    </reaction>
</comment>
<sequence>MVSFSEERPKNMAAGQNVISDAKSVLNMSITMTVSAQKPPAPPGCISVSRKKLLQNLEINAGARVNAWVDSMKASSPTHIKSLPSPSDDDVSWNLHHPSALEMFEQIIDESKGKQIVMFLDYDGTLSPIVEDPDRAFMSKKMRKTVRKLAKCFPTAIVSGRCRDKVYKFVKLAELYYAGSHGMDIKGPEKRSKSKKDSESVLFQPASEFLPMIDEVYKQLAETTKSTPGAKVENNKFCLSVHFRCVDEKVKANSQWQLQLLFAIQLQKHLIFCFKIQKWSELAQQVRSVLKKYPKLRLTQGRKVLEIRPTIKWDKGKALEFLLESLGFANCANVFPVYIGDDRTDEDAFKILRDRGQGFGILVSKFPKDTSASYSLQEPDEVMDFLRRLVEWKQLPVRAQSRM</sequence>
<dbReference type="InterPro" id="IPR036412">
    <property type="entry name" value="HAD-like_sf"/>
</dbReference>
<keyword evidence="9" id="KW-1185">Reference proteome</keyword>
<dbReference type="EC" id="3.1.3.12" evidence="8"/>
<accession>A0A6P6BCY0</accession>
<evidence type="ECO:0000313" key="9">
    <source>
        <dbReference type="Proteomes" id="UP000515121"/>
    </source>
</evidence>
<dbReference type="AlphaFoldDB" id="A0A6P6BCY0"/>
<protein>
    <recommendedName>
        <fullName evidence="8">Trehalose 6-phosphate phosphatase</fullName>
        <ecNumber evidence="8">3.1.3.12</ecNumber>
    </recommendedName>
</protein>
<dbReference type="GO" id="GO:0004805">
    <property type="term" value="F:trehalose-phosphatase activity"/>
    <property type="evidence" value="ECO:0007669"/>
    <property type="project" value="UniProtKB-EC"/>
</dbReference>
<evidence type="ECO:0000256" key="1">
    <source>
        <dbReference type="ARBA" id="ARBA00000500"/>
    </source>
</evidence>
<evidence type="ECO:0000256" key="8">
    <source>
        <dbReference type="RuleBase" id="RU361117"/>
    </source>
</evidence>
<dbReference type="NCBIfam" id="TIGR01484">
    <property type="entry name" value="HAD-SF-IIB"/>
    <property type="match status" value="1"/>
</dbReference>
<dbReference type="PANTHER" id="PTHR43768:SF3">
    <property type="entry name" value="TREHALOSE 6-PHOSPHATE PHOSPHATASE"/>
    <property type="match status" value="1"/>
</dbReference>
<dbReference type="Proteomes" id="UP000515121">
    <property type="component" value="Unplaced"/>
</dbReference>
<dbReference type="InterPro" id="IPR023214">
    <property type="entry name" value="HAD_sf"/>
</dbReference>
<dbReference type="CDD" id="cd01627">
    <property type="entry name" value="HAD_TPP"/>
    <property type="match status" value="1"/>
</dbReference>
<evidence type="ECO:0000313" key="10">
    <source>
        <dbReference type="RefSeq" id="XP_022774945.1"/>
    </source>
</evidence>
<comment type="similarity">
    <text evidence="4 8">Belongs to the trehalose phosphatase family.</text>
</comment>
<proteinExistence type="inferred from homology"/>
<dbReference type="KEGG" id="dzi:111316956"/>
<evidence type="ECO:0000256" key="5">
    <source>
        <dbReference type="ARBA" id="ARBA00022801"/>
    </source>
</evidence>
<dbReference type="SUPFAM" id="SSF56784">
    <property type="entry name" value="HAD-like"/>
    <property type="match status" value="1"/>
</dbReference>
<gene>
    <name evidence="10" type="primary">LOC111316956</name>
</gene>
<comment type="function">
    <text evidence="7">Removes the phosphate from trehalose 6-phosphate to produce free trehalose. Trehalose accumulation in plant may improve abiotic stress tolerance.</text>
</comment>
<keyword evidence="5 8" id="KW-0378">Hydrolase</keyword>
<comment type="cofactor">
    <cofactor evidence="2 8">
        <name>a divalent metal cation</name>
        <dbReference type="ChEBI" id="CHEBI:60240"/>
    </cofactor>
</comment>
<dbReference type="FunFam" id="3.30.70.1020:FF:000004">
    <property type="entry name" value="Trehalose 6-phosphate phosphatase"/>
    <property type="match status" value="1"/>
</dbReference>
<dbReference type="FunFam" id="3.40.50.1000:FF:000099">
    <property type="entry name" value="Trehalose 6-phosphate phosphatase"/>
    <property type="match status" value="1"/>
</dbReference>
<name>A0A6P6BCY0_DURZI</name>
<dbReference type="NCBIfam" id="TIGR00685">
    <property type="entry name" value="T6PP"/>
    <property type="match status" value="2"/>
</dbReference>
<dbReference type="RefSeq" id="XP_022774945.1">
    <property type="nucleotide sequence ID" value="XM_022919210.1"/>
</dbReference>
<dbReference type="InterPro" id="IPR044651">
    <property type="entry name" value="OTSB-like"/>
</dbReference>
<dbReference type="PANTHER" id="PTHR43768">
    <property type="entry name" value="TREHALOSE 6-PHOSPHATE PHOSPHATASE"/>
    <property type="match status" value="1"/>
</dbReference>
<dbReference type="Pfam" id="PF02358">
    <property type="entry name" value="Trehalose_PPase"/>
    <property type="match status" value="2"/>
</dbReference>
<reference evidence="10" key="1">
    <citation type="submission" date="2025-08" db="UniProtKB">
        <authorList>
            <consortium name="RefSeq"/>
        </authorList>
    </citation>
    <scope>IDENTIFICATION</scope>
    <source>
        <tissue evidence="10">Fruit stalk</tissue>
    </source>
</reference>
<dbReference type="Gene3D" id="3.40.50.1000">
    <property type="entry name" value="HAD superfamily/HAD-like"/>
    <property type="match status" value="2"/>
</dbReference>
<dbReference type="InterPro" id="IPR006379">
    <property type="entry name" value="HAD-SF_hydro_IIB"/>
</dbReference>
<evidence type="ECO:0000256" key="6">
    <source>
        <dbReference type="ARBA" id="ARBA00023016"/>
    </source>
</evidence>
<evidence type="ECO:0000256" key="4">
    <source>
        <dbReference type="ARBA" id="ARBA00008770"/>
    </source>
</evidence>